<dbReference type="PANTHER" id="PTHR33971:SF4">
    <property type="entry name" value="OS07G0682700 PROTEIN"/>
    <property type="match status" value="1"/>
</dbReference>
<accession>A0A1D1XXQ3</accession>
<dbReference type="InterPro" id="IPR038943">
    <property type="entry name" value="PLDrp1-like"/>
</dbReference>
<gene>
    <name evidence="2" type="primary">At5g39570_2</name>
    <name evidence="2" type="ORF">g.45777</name>
</gene>
<name>A0A1D1XXQ3_9ARAE</name>
<sequence length="359" mass="41279">MASPPSGFNEEESFDEYNPHPHQGGYDIDLTYGRALPPSSAICYPISSPKAEPLAALGEERLEDSPYIPSYGHRGESDQLSPRDAGEYGHSSDSVEEDYYPRGYGAEEFRGPGHDYWPFPAQESDGGHEGGISWDQDPWRCAADYLFGYLHVYGEKRDERHTCGNLNYAYERHQPQEPLLIQFSPHEPSWHERPSYHEDHQGEVYPASGYGYSYVRDTAEVPYSEIVCVGSSWSPTSYHEDYSEQVYPQSDCSHAYERHHYEQPLFVQHEQTEHTYGNELCESHVHLQEADLQTYGNKCYEEPPDELNFIEKSWYQLVNNTEFGEVNSYPQVKTCDDSWNNNSDGDSYFPFHKYSGYDG</sequence>
<dbReference type="PANTHER" id="PTHR33971">
    <property type="entry name" value="OS06G0232000 PROTEIN"/>
    <property type="match status" value="1"/>
</dbReference>
<feature type="region of interest" description="Disordered" evidence="1">
    <location>
        <begin position="1"/>
        <end position="31"/>
    </location>
</feature>
<protein>
    <submittedName>
        <fullName evidence="2">Uncharacterized protein At5g39570</fullName>
    </submittedName>
</protein>
<dbReference type="AlphaFoldDB" id="A0A1D1XXQ3"/>
<evidence type="ECO:0000256" key="1">
    <source>
        <dbReference type="SAM" id="MobiDB-lite"/>
    </source>
</evidence>
<proteinExistence type="predicted"/>
<reference evidence="2" key="1">
    <citation type="submission" date="2015-07" db="EMBL/GenBank/DDBJ databases">
        <title>Transcriptome Assembly of Anthurium amnicola.</title>
        <authorList>
            <person name="Suzuki J."/>
        </authorList>
    </citation>
    <scope>NUCLEOTIDE SEQUENCE</scope>
</reference>
<organism evidence="2">
    <name type="scientific">Anthurium amnicola</name>
    <dbReference type="NCBI Taxonomy" id="1678845"/>
    <lineage>
        <taxon>Eukaryota</taxon>
        <taxon>Viridiplantae</taxon>
        <taxon>Streptophyta</taxon>
        <taxon>Embryophyta</taxon>
        <taxon>Tracheophyta</taxon>
        <taxon>Spermatophyta</taxon>
        <taxon>Magnoliopsida</taxon>
        <taxon>Liliopsida</taxon>
        <taxon>Araceae</taxon>
        <taxon>Pothoideae</taxon>
        <taxon>Potheae</taxon>
        <taxon>Anthurium</taxon>
    </lineage>
</organism>
<feature type="region of interest" description="Disordered" evidence="1">
    <location>
        <begin position="55"/>
        <end position="98"/>
    </location>
</feature>
<dbReference type="EMBL" id="GDJX01020752">
    <property type="protein sequence ID" value="JAT47184.1"/>
    <property type="molecule type" value="Transcribed_RNA"/>
</dbReference>
<evidence type="ECO:0000313" key="2">
    <source>
        <dbReference type="EMBL" id="JAT47184.1"/>
    </source>
</evidence>
<dbReference type="GO" id="GO:0070300">
    <property type="term" value="F:phosphatidic acid binding"/>
    <property type="evidence" value="ECO:0007669"/>
    <property type="project" value="InterPro"/>
</dbReference>